<evidence type="ECO:0000256" key="3">
    <source>
        <dbReference type="ARBA" id="ARBA00022989"/>
    </source>
</evidence>
<feature type="transmembrane region" description="Helical" evidence="5">
    <location>
        <begin position="456"/>
        <end position="476"/>
    </location>
</feature>
<keyword evidence="3 5" id="KW-1133">Transmembrane helix</keyword>
<evidence type="ECO:0000313" key="7">
    <source>
        <dbReference type="EMBL" id="OMJ79251.1"/>
    </source>
</evidence>
<dbReference type="Proteomes" id="UP000187209">
    <property type="component" value="Unassembled WGS sequence"/>
</dbReference>
<dbReference type="GO" id="GO:0006816">
    <property type="term" value="P:calcium ion transport"/>
    <property type="evidence" value="ECO:0007669"/>
    <property type="project" value="InterPro"/>
</dbReference>
<sequence length="652" mass="76488">MSSAYANELSNEGDMLKGWMIAHLKYKCLIALIALLEGRTDNYIIIRMVRAFNMHLFKQNLISVYSEYVELYTEKPYNHMLFNHFEGNNKYKFNSNDNPQDKDPKHFTMIIETGFMIFHLLSYFNLIDDAEIKRAITSEFPQLVNQKVNINKGILNNLGSFGKGIFKAGYTAVKMIGRVVPTDINQEHLLNNAILFFQQNTGNIEIIFKNTIYKTYFWLPPVCKYLTVEAKTEFHRKVDRSSEKSKIEYLVNNSYLLIEDMQYEEKLSKLFGYRFMTSFITPCKIIAFILTLYLNILILISYSIFNPENDRLNYPSYLNIEITSKNYNQNKETIDHIQAVGIAHCFFSGAIFIYFTVKTAPLLIQREWKLQQKTLDMTEVQKKFKRMVIRCNMVLKTIFLTLSKVDVIYQMCFFTFSVLALSVHPFFFSIHLLDILYRDPSLQSVVMSVVLPWRSLVLTLVLIIIIVYLFSIWGYVQFYKDFFLSCDSLLMCFRTTFDQGFKNSGGIGMWLDYMPSSGGEVTPRNLIIPRFFYDDLFMIIIVIIMLNIVLGLIIDTFAVLRENHEVSIKDREKKCFICGKEKEEIERLTRQPFSSHTLAEHNEWNYLFFIAYLEFKEKTEYNGTDSYIKQLVDARDVEWIPQQRGLSFDNAT</sequence>
<keyword evidence="8" id="KW-1185">Reference proteome</keyword>
<dbReference type="Gene3D" id="1.10.287.70">
    <property type="match status" value="1"/>
</dbReference>
<evidence type="ECO:0000313" key="8">
    <source>
        <dbReference type="Proteomes" id="UP000187209"/>
    </source>
</evidence>
<reference evidence="7 8" key="1">
    <citation type="submission" date="2016-11" db="EMBL/GenBank/DDBJ databases">
        <title>The macronuclear genome of Stentor coeruleus: a giant cell with tiny introns.</title>
        <authorList>
            <person name="Slabodnick M."/>
            <person name="Ruby J.G."/>
            <person name="Reiff S.B."/>
            <person name="Swart E.C."/>
            <person name="Gosai S."/>
            <person name="Prabakaran S."/>
            <person name="Witkowska E."/>
            <person name="Larue G.E."/>
            <person name="Fisher S."/>
            <person name="Freeman R.M."/>
            <person name="Gunawardena J."/>
            <person name="Chu W."/>
            <person name="Stover N.A."/>
            <person name="Gregory B.D."/>
            <person name="Nowacki M."/>
            <person name="Derisi J."/>
            <person name="Roy S.W."/>
            <person name="Marshall W.F."/>
            <person name="Sood P."/>
        </authorList>
    </citation>
    <scope>NUCLEOTIDE SEQUENCE [LARGE SCALE GENOMIC DNA]</scope>
    <source>
        <strain evidence="7">WM001</strain>
    </source>
</reference>
<dbReference type="InterPro" id="IPR015925">
    <property type="entry name" value="Ryanodine_IP3_receptor"/>
</dbReference>
<feature type="transmembrane region" description="Helical" evidence="5">
    <location>
        <begin position="341"/>
        <end position="364"/>
    </location>
</feature>
<evidence type="ECO:0000256" key="5">
    <source>
        <dbReference type="SAM" id="Phobius"/>
    </source>
</evidence>
<dbReference type="AlphaFoldDB" id="A0A1R2BRC7"/>
<evidence type="ECO:0000256" key="2">
    <source>
        <dbReference type="ARBA" id="ARBA00022692"/>
    </source>
</evidence>
<dbReference type="OrthoDB" id="300855at2759"/>
<dbReference type="PANTHER" id="PTHR13715">
    <property type="entry name" value="RYANODINE RECEPTOR AND IP3 RECEPTOR"/>
    <property type="match status" value="1"/>
</dbReference>
<protein>
    <recommendedName>
        <fullName evidence="6">Ion transport domain-containing protein</fullName>
    </recommendedName>
</protein>
<dbReference type="EMBL" id="MPUH01000480">
    <property type="protein sequence ID" value="OMJ79251.1"/>
    <property type="molecule type" value="Genomic_DNA"/>
</dbReference>
<organism evidence="7 8">
    <name type="scientific">Stentor coeruleus</name>
    <dbReference type="NCBI Taxonomy" id="5963"/>
    <lineage>
        <taxon>Eukaryota</taxon>
        <taxon>Sar</taxon>
        <taxon>Alveolata</taxon>
        <taxon>Ciliophora</taxon>
        <taxon>Postciliodesmatophora</taxon>
        <taxon>Heterotrichea</taxon>
        <taxon>Heterotrichida</taxon>
        <taxon>Stentoridae</taxon>
        <taxon>Stentor</taxon>
    </lineage>
</organism>
<name>A0A1R2BRC7_9CILI</name>
<dbReference type="PANTHER" id="PTHR13715:SF99">
    <property type="entry name" value="INOSITOL 1,4,5-TRISPHOSPHATE RECEPTOR-LIKE PROTEIN A"/>
    <property type="match status" value="1"/>
</dbReference>
<feature type="domain" description="Ion transport" evidence="6">
    <location>
        <begin position="288"/>
        <end position="563"/>
    </location>
</feature>
<feature type="transmembrane region" description="Helical" evidence="5">
    <location>
        <begin position="285"/>
        <end position="305"/>
    </location>
</feature>
<dbReference type="InterPro" id="IPR005821">
    <property type="entry name" value="Ion_trans_dom"/>
</dbReference>
<accession>A0A1R2BRC7</accession>
<keyword evidence="4 5" id="KW-0472">Membrane</keyword>
<comment type="subcellular location">
    <subcellularLocation>
        <location evidence="1">Membrane</location>
        <topology evidence="1">Multi-pass membrane protein</topology>
    </subcellularLocation>
</comment>
<dbReference type="Pfam" id="PF00520">
    <property type="entry name" value="Ion_trans"/>
    <property type="match status" value="1"/>
</dbReference>
<evidence type="ECO:0000259" key="6">
    <source>
        <dbReference type="Pfam" id="PF00520"/>
    </source>
</evidence>
<evidence type="ECO:0000256" key="1">
    <source>
        <dbReference type="ARBA" id="ARBA00004141"/>
    </source>
</evidence>
<dbReference type="GO" id="GO:0005216">
    <property type="term" value="F:monoatomic ion channel activity"/>
    <property type="evidence" value="ECO:0007669"/>
    <property type="project" value="InterPro"/>
</dbReference>
<dbReference type="GO" id="GO:0016020">
    <property type="term" value="C:membrane"/>
    <property type="evidence" value="ECO:0007669"/>
    <property type="project" value="UniProtKB-SubCell"/>
</dbReference>
<keyword evidence="2 5" id="KW-0812">Transmembrane</keyword>
<proteinExistence type="predicted"/>
<comment type="caution">
    <text evidence="7">The sequence shown here is derived from an EMBL/GenBank/DDBJ whole genome shotgun (WGS) entry which is preliminary data.</text>
</comment>
<feature type="transmembrane region" description="Helical" evidence="5">
    <location>
        <begin position="536"/>
        <end position="560"/>
    </location>
</feature>
<evidence type="ECO:0000256" key="4">
    <source>
        <dbReference type="ARBA" id="ARBA00023136"/>
    </source>
</evidence>
<feature type="transmembrane region" description="Helical" evidence="5">
    <location>
        <begin position="408"/>
        <end position="436"/>
    </location>
</feature>
<gene>
    <name evidence="7" type="ORF">SteCoe_20759</name>
</gene>